<dbReference type="GO" id="GO:0016042">
    <property type="term" value="P:lipid catabolic process"/>
    <property type="evidence" value="ECO:0007669"/>
    <property type="project" value="UniProtKB-UniRule"/>
</dbReference>
<dbReference type="GO" id="GO:0016004">
    <property type="term" value="F:phospholipase activator activity"/>
    <property type="evidence" value="ECO:0007669"/>
    <property type="project" value="TreeGrafter"/>
</dbReference>
<dbReference type="GO" id="GO:0034362">
    <property type="term" value="C:low-density lipoprotein particle"/>
    <property type="evidence" value="ECO:0007669"/>
    <property type="project" value="UniProtKB-UniRule"/>
</dbReference>
<keyword evidence="14 15" id="KW-0732">Signal</keyword>
<evidence type="ECO:0000256" key="8">
    <source>
        <dbReference type="ARBA" id="ARBA00022850"/>
    </source>
</evidence>
<sequence length="127" mass="14155">MNKLLAITVVIAFLALGGESFRVPREAEEEKGTIATVVDTLRSYYDSSIDTASGYVETIKGYKLDEKAKSYYDSSIDAASGYVETIKGYKLDEKAKSLYQDTVRAVSTYAGIFNDQLYHMLYQQDSS</sequence>
<dbReference type="EMBL" id="JAUYZG010000007">
    <property type="protein sequence ID" value="KAK2903087.1"/>
    <property type="molecule type" value="Genomic_DNA"/>
</dbReference>
<comment type="subcellular location">
    <subcellularLocation>
        <location evidence="1 14">Secreted</location>
    </subcellularLocation>
</comment>
<evidence type="ECO:0000256" key="5">
    <source>
        <dbReference type="ARBA" id="ARBA00022513"/>
    </source>
</evidence>
<dbReference type="GO" id="GO:0043274">
    <property type="term" value="F:phospholipase binding"/>
    <property type="evidence" value="ECO:0007669"/>
    <property type="project" value="TreeGrafter"/>
</dbReference>
<dbReference type="InterPro" id="IPR023121">
    <property type="entry name" value="ApoC-II_dom_sf"/>
</dbReference>
<keyword evidence="11 14" id="KW-0443">Lipid metabolism</keyword>
<keyword evidence="8 14" id="KW-0345">HDL</keyword>
<keyword evidence="6 14" id="KW-0964">Secreted</keyword>
<evidence type="ECO:0000256" key="10">
    <source>
        <dbReference type="ARBA" id="ARBA00023055"/>
    </source>
</evidence>
<evidence type="ECO:0000256" key="13">
    <source>
        <dbReference type="ARBA" id="ARBA00031176"/>
    </source>
</evidence>
<dbReference type="PANTHER" id="PTHR16566">
    <property type="entry name" value="APOLIPOPROTEIN C-II"/>
    <property type="match status" value="1"/>
</dbReference>
<evidence type="ECO:0000256" key="1">
    <source>
        <dbReference type="ARBA" id="ARBA00004613"/>
    </source>
</evidence>
<keyword evidence="5 14" id="KW-0162">Chylomicron</keyword>
<evidence type="ECO:0000256" key="14">
    <source>
        <dbReference type="RuleBase" id="RU368054"/>
    </source>
</evidence>
<evidence type="ECO:0000256" key="6">
    <source>
        <dbReference type="ARBA" id="ARBA00022525"/>
    </source>
</evidence>
<evidence type="ECO:0000256" key="4">
    <source>
        <dbReference type="ARBA" id="ARBA00022448"/>
    </source>
</evidence>
<evidence type="ECO:0000256" key="11">
    <source>
        <dbReference type="ARBA" id="ARBA00023098"/>
    </source>
</evidence>
<keyword evidence="17" id="KW-1185">Reference proteome</keyword>
<gene>
    <name evidence="16" type="ORF">Q8A67_007800</name>
</gene>
<evidence type="ECO:0000256" key="2">
    <source>
        <dbReference type="ARBA" id="ARBA00007221"/>
    </source>
</evidence>
<evidence type="ECO:0000313" key="16">
    <source>
        <dbReference type="EMBL" id="KAK2903087.1"/>
    </source>
</evidence>
<dbReference type="GO" id="GO:0006869">
    <property type="term" value="P:lipid transport"/>
    <property type="evidence" value="ECO:0007669"/>
    <property type="project" value="UniProtKB-UniRule"/>
</dbReference>
<dbReference type="GO" id="GO:0034361">
    <property type="term" value="C:very-low-density lipoprotein particle"/>
    <property type="evidence" value="ECO:0007669"/>
    <property type="project" value="UniProtKB-UniRule"/>
</dbReference>
<evidence type="ECO:0000256" key="3">
    <source>
        <dbReference type="ARBA" id="ARBA00013947"/>
    </source>
</evidence>
<dbReference type="InterPro" id="IPR008019">
    <property type="entry name" value="Apo-CII"/>
</dbReference>
<keyword evidence="12 14" id="KW-0850">VLDL</keyword>
<comment type="caution">
    <text evidence="16">The sequence shown here is derived from an EMBL/GenBank/DDBJ whole genome shotgun (WGS) entry which is preliminary data.</text>
</comment>
<dbReference type="PANTHER" id="PTHR16566:SF0">
    <property type="entry name" value="APOLIPOPROTEIN C-II"/>
    <property type="match status" value="1"/>
</dbReference>
<evidence type="ECO:0000256" key="9">
    <source>
        <dbReference type="ARBA" id="ARBA00022963"/>
    </source>
</evidence>
<evidence type="ECO:0000256" key="15">
    <source>
        <dbReference type="SAM" id="SignalP"/>
    </source>
</evidence>
<comment type="similarity">
    <text evidence="2 14">Belongs to the apolipoprotein C2 family.</text>
</comment>
<dbReference type="GO" id="GO:0060697">
    <property type="term" value="P:positive regulation of phospholipid catabolic process"/>
    <property type="evidence" value="ECO:0007669"/>
    <property type="project" value="TreeGrafter"/>
</dbReference>
<dbReference type="Proteomes" id="UP001187343">
    <property type="component" value="Unassembled WGS sequence"/>
</dbReference>
<accession>A0AA88U0M7</accession>
<dbReference type="Gene3D" id="1.10.1440.10">
    <property type="entry name" value="Apolipoprotein C-II"/>
    <property type="match status" value="2"/>
</dbReference>
<dbReference type="Pfam" id="PF05355">
    <property type="entry name" value="Apo-CII"/>
    <property type="match status" value="1"/>
</dbReference>
<proteinExistence type="inferred from homology"/>
<reference evidence="16" key="1">
    <citation type="submission" date="2023-08" db="EMBL/GenBank/DDBJ databases">
        <title>Chromosome-level Genome Assembly of mud carp (Cirrhinus molitorella).</title>
        <authorList>
            <person name="Liu H."/>
        </authorList>
    </citation>
    <scope>NUCLEOTIDE SEQUENCE</scope>
    <source>
        <strain evidence="16">Prfri</strain>
        <tissue evidence="16">Muscle</tissue>
    </source>
</reference>
<keyword evidence="10 14" id="KW-0445">Lipid transport</keyword>
<comment type="function">
    <text evidence="14">Component of chylomicrons, very low-density lipoproteins (VLDL), low-density lipoproteins (LDL), and high-density lipoproteins (HDL) in plasma. Plays an important role in lipoprotein metabolism as an activator of lipoprotein lipase.</text>
</comment>
<evidence type="ECO:0000313" key="17">
    <source>
        <dbReference type="Proteomes" id="UP001187343"/>
    </source>
</evidence>
<dbReference type="GO" id="GO:0042627">
    <property type="term" value="C:chylomicron"/>
    <property type="evidence" value="ECO:0007669"/>
    <property type="project" value="UniProtKB-UniRule"/>
</dbReference>
<keyword evidence="9 14" id="KW-0442">Lipid degradation</keyword>
<evidence type="ECO:0000256" key="7">
    <source>
        <dbReference type="ARBA" id="ARBA00022710"/>
    </source>
</evidence>
<keyword evidence="4 14" id="KW-0813">Transport</keyword>
<evidence type="ECO:0000256" key="12">
    <source>
        <dbReference type="ARBA" id="ARBA00023313"/>
    </source>
</evidence>
<feature type="signal peptide" evidence="15">
    <location>
        <begin position="1"/>
        <end position="20"/>
    </location>
</feature>
<dbReference type="GO" id="GO:0034364">
    <property type="term" value="C:high-density lipoprotein particle"/>
    <property type="evidence" value="ECO:0007669"/>
    <property type="project" value="UniProtKB-KW"/>
</dbReference>
<dbReference type="AlphaFoldDB" id="A0AA88U0M7"/>
<feature type="chain" id="PRO_5041703173" description="Apolipoprotein C-II" evidence="15">
    <location>
        <begin position="21"/>
        <end position="127"/>
    </location>
</feature>
<keyword evidence="7 14" id="KW-0427">LDL</keyword>
<name>A0AA88U0M7_9TELE</name>
<protein>
    <recommendedName>
        <fullName evidence="3 14">Apolipoprotein C-II</fullName>
        <shortName evidence="14">Apo-CII</shortName>
        <shortName evidence="14">ApoC-II</shortName>
    </recommendedName>
    <alternativeName>
        <fullName evidence="13 14">Apolipoprotein C2</fullName>
    </alternativeName>
</protein>
<organism evidence="16 17">
    <name type="scientific">Cirrhinus molitorella</name>
    <name type="common">mud carp</name>
    <dbReference type="NCBI Taxonomy" id="172907"/>
    <lineage>
        <taxon>Eukaryota</taxon>
        <taxon>Metazoa</taxon>
        <taxon>Chordata</taxon>
        <taxon>Craniata</taxon>
        <taxon>Vertebrata</taxon>
        <taxon>Euteleostomi</taxon>
        <taxon>Actinopterygii</taxon>
        <taxon>Neopterygii</taxon>
        <taxon>Teleostei</taxon>
        <taxon>Ostariophysi</taxon>
        <taxon>Cypriniformes</taxon>
        <taxon>Cyprinidae</taxon>
        <taxon>Labeoninae</taxon>
        <taxon>Labeonini</taxon>
        <taxon>Cirrhinus</taxon>
    </lineage>
</organism>